<comment type="caution">
    <text evidence="1">The sequence shown here is derived from an EMBL/GenBank/DDBJ whole genome shotgun (WGS) entry which is preliminary data.</text>
</comment>
<gene>
    <name evidence="1" type="primary">Necator_chrV.g19000</name>
    <name evidence="1" type="ORF">RB195_014209</name>
</gene>
<evidence type="ECO:0000313" key="1">
    <source>
        <dbReference type="EMBL" id="KAK6755684.1"/>
    </source>
</evidence>
<proteinExistence type="predicted"/>
<accession>A0ABR1DZ81</accession>
<reference evidence="1 2" key="1">
    <citation type="submission" date="2023-08" db="EMBL/GenBank/DDBJ databases">
        <title>A Necator americanus chromosomal reference genome.</title>
        <authorList>
            <person name="Ilik V."/>
            <person name="Petrzelkova K.J."/>
            <person name="Pardy F."/>
            <person name="Fuh T."/>
            <person name="Niatou-Singa F.S."/>
            <person name="Gouil Q."/>
            <person name="Baker L."/>
            <person name="Ritchie M.E."/>
            <person name="Jex A.R."/>
            <person name="Gazzola D."/>
            <person name="Li H."/>
            <person name="Toshio Fujiwara R."/>
            <person name="Zhan B."/>
            <person name="Aroian R.V."/>
            <person name="Pafco B."/>
            <person name="Schwarz E.M."/>
        </authorList>
    </citation>
    <scope>NUCLEOTIDE SEQUENCE [LARGE SCALE GENOMIC DNA]</scope>
    <source>
        <strain evidence="1 2">Aroian</strain>
        <tissue evidence="1">Whole animal</tissue>
    </source>
</reference>
<evidence type="ECO:0000313" key="2">
    <source>
        <dbReference type="Proteomes" id="UP001303046"/>
    </source>
</evidence>
<sequence>MELILMLDTRLTEARNHERRLARNLAGTTLDFRDGEANSPLMFLQQTPTVKSGTISPPRVDLPKFYGNEEEFPEFWAVHETLVQQHEADRY</sequence>
<protein>
    <submittedName>
        <fullName evidence="1">Uncharacterized protein</fullName>
    </submittedName>
</protein>
<name>A0ABR1DZ81_NECAM</name>
<organism evidence="1 2">
    <name type="scientific">Necator americanus</name>
    <name type="common">Human hookworm</name>
    <dbReference type="NCBI Taxonomy" id="51031"/>
    <lineage>
        <taxon>Eukaryota</taxon>
        <taxon>Metazoa</taxon>
        <taxon>Ecdysozoa</taxon>
        <taxon>Nematoda</taxon>
        <taxon>Chromadorea</taxon>
        <taxon>Rhabditida</taxon>
        <taxon>Rhabditina</taxon>
        <taxon>Rhabditomorpha</taxon>
        <taxon>Strongyloidea</taxon>
        <taxon>Ancylostomatidae</taxon>
        <taxon>Bunostominae</taxon>
        <taxon>Necator</taxon>
    </lineage>
</organism>
<dbReference type="Proteomes" id="UP001303046">
    <property type="component" value="Unassembled WGS sequence"/>
</dbReference>
<dbReference type="EMBL" id="JAVFWL010000005">
    <property type="protein sequence ID" value="KAK6755684.1"/>
    <property type="molecule type" value="Genomic_DNA"/>
</dbReference>
<keyword evidence="2" id="KW-1185">Reference proteome</keyword>